<evidence type="ECO:0000313" key="3">
    <source>
        <dbReference type="Proteomes" id="UP001159427"/>
    </source>
</evidence>
<name>A0ABN8NBN6_9CNID</name>
<gene>
    <name evidence="2" type="ORF">PEVE_00041189</name>
</gene>
<dbReference type="PANTHER" id="PTHR33845:SF1">
    <property type="entry name" value="C2H2-TYPE DOMAIN-CONTAINING PROTEIN"/>
    <property type="match status" value="1"/>
</dbReference>
<feature type="region of interest" description="Disordered" evidence="1">
    <location>
        <begin position="237"/>
        <end position="259"/>
    </location>
</feature>
<feature type="compositionally biased region" description="Low complexity" evidence="1">
    <location>
        <begin position="241"/>
        <end position="250"/>
    </location>
</feature>
<reference evidence="2 3" key="1">
    <citation type="submission" date="2022-05" db="EMBL/GenBank/DDBJ databases">
        <authorList>
            <consortium name="Genoscope - CEA"/>
            <person name="William W."/>
        </authorList>
    </citation>
    <scope>NUCLEOTIDE SEQUENCE [LARGE SCALE GENOMIC DNA]</scope>
</reference>
<proteinExistence type="predicted"/>
<accession>A0ABN8NBN6</accession>
<comment type="caution">
    <text evidence="2">The sequence shown here is derived from an EMBL/GenBank/DDBJ whole genome shotgun (WGS) entry which is preliminary data.</text>
</comment>
<keyword evidence="3" id="KW-1185">Reference proteome</keyword>
<dbReference type="Proteomes" id="UP001159427">
    <property type="component" value="Unassembled WGS sequence"/>
</dbReference>
<protein>
    <submittedName>
        <fullName evidence="2">Uncharacterized protein</fullName>
    </submittedName>
</protein>
<dbReference type="PANTHER" id="PTHR33845">
    <property type="entry name" value="C2H2-TYPE DOMAIN-CONTAINING PROTEIN"/>
    <property type="match status" value="1"/>
</dbReference>
<evidence type="ECO:0000313" key="2">
    <source>
        <dbReference type="EMBL" id="CAH3046236.1"/>
    </source>
</evidence>
<evidence type="ECO:0000256" key="1">
    <source>
        <dbReference type="SAM" id="MobiDB-lite"/>
    </source>
</evidence>
<sequence length="978" mass="110277">MASCEYGQIAGGTCGSSVDNPENVKSVILAKCTKAVQGHLRSCNIRDASLDSEPKLLLARAGIFELNESHLELTICPRHRDKFGIRWRSSKRICTAPSEWSSHGTLVSGERGISSLHSKLLYQQTQVLLPVGSQICKQCRRKLEEASQLLVFPSSESTTEALGSNVDKPEERISQNIAQVDRAILYSYGMNITDYNLSEEVEDNVSQSMHQLTLRDEYSHPQLDESGHYSEIDTSLYQTDSQASSSSESSNGDDPQISSQVTRRSLLNDFLRSCNAHTVGSYKKRWEAASERTRASHVSKAKSVIVSGLNVIAPGDEGYLWEAVKKSGSVEKVLGIGERQEDRKYLKALAESYQNASTWETRRQILSIMADLITFKRILNYIPGITKYRFKMARQHSLQYGRGALPARAKSPRMRVENKQLDHFLTYITSPHVIQDLPFGQRYLRLSSGKILETPNVIRAMIPNRLVKQYQAYCEETNFTPFSPTTMLRVLSACGATVRKSLQGLDYIASDGAKGFEALCGIVDQLKERGLDRETAKKWKVSLREGKQYLKADYKVHVSESSSVADHCSGYALSDSKDDELRSQCSHNHDIQCPQCESLSNVLFSIKTFLTESTFVPEELEDVLYTHSHAVQAIHSWKAHQLRLKLDGISTLNNFEYCKDKLTVWRAFNVGNGREISQTKVQVADVLQSCKFTCRFSPGDFVKASKEASKKPRPNETMAVEETKDSCVLFSCPNEGCIKVYERYSSLERHMSFGKCELIPEKETLLDRAKLTYHAILQDDIGIAKVFEGRETEKKHGVSLPEGWALKTAKKSSRFNESQRKYLEEKFELGQQTGHKQNPEKVARDMRFAKKTDGSRLFSSDEFLTSQQIQSFFSRLSCKLRHAVEVSDSDLQASQDEQEFCDTRQAVLEEVQLEHPIAYDNLNLCELTKKGNMKTLSIAMLKNICEYFDICTEEFNPRRKAEYLAALGDLVKGCGCNA</sequence>
<dbReference type="EMBL" id="CALNXI010000777">
    <property type="protein sequence ID" value="CAH3046236.1"/>
    <property type="molecule type" value="Genomic_DNA"/>
</dbReference>
<organism evidence="2 3">
    <name type="scientific">Porites evermanni</name>
    <dbReference type="NCBI Taxonomy" id="104178"/>
    <lineage>
        <taxon>Eukaryota</taxon>
        <taxon>Metazoa</taxon>
        <taxon>Cnidaria</taxon>
        <taxon>Anthozoa</taxon>
        <taxon>Hexacorallia</taxon>
        <taxon>Scleractinia</taxon>
        <taxon>Fungiina</taxon>
        <taxon>Poritidae</taxon>
        <taxon>Porites</taxon>
    </lineage>
</organism>